<evidence type="ECO:0000313" key="2">
    <source>
        <dbReference type="Proteomes" id="UP000828390"/>
    </source>
</evidence>
<accession>A0A9D4MMZ8</accession>
<dbReference type="Proteomes" id="UP000828390">
    <property type="component" value="Unassembled WGS sequence"/>
</dbReference>
<keyword evidence="2" id="KW-1185">Reference proteome</keyword>
<organism evidence="1 2">
    <name type="scientific">Dreissena polymorpha</name>
    <name type="common">Zebra mussel</name>
    <name type="synonym">Mytilus polymorpha</name>
    <dbReference type="NCBI Taxonomy" id="45954"/>
    <lineage>
        <taxon>Eukaryota</taxon>
        <taxon>Metazoa</taxon>
        <taxon>Spiralia</taxon>
        <taxon>Lophotrochozoa</taxon>
        <taxon>Mollusca</taxon>
        <taxon>Bivalvia</taxon>
        <taxon>Autobranchia</taxon>
        <taxon>Heteroconchia</taxon>
        <taxon>Euheterodonta</taxon>
        <taxon>Imparidentia</taxon>
        <taxon>Neoheterodontei</taxon>
        <taxon>Myida</taxon>
        <taxon>Dreissenoidea</taxon>
        <taxon>Dreissenidae</taxon>
        <taxon>Dreissena</taxon>
    </lineage>
</organism>
<dbReference type="EMBL" id="JAIWYP010000001">
    <property type="protein sequence ID" value="KAH3880612.1"/>
    <property type="molecule type" value="Genomic_DNA"/>
</dbReference>
<proteinExistence type="predicted"/>
<gene>
    <name evidence="1" type="ORF">DPMN_004531</name>
</gene>
<reference evidence="1" key="2">
    <citation type="submission" date="2020-11" db="EMBL/GenBank/DDBJ databases">
        <authorList>
            <person name="McCartney M.A."/>
            <person name="Auch B."/>
            <person name="Kono T."/>
            <person name="Mallez S."/>
            <person name="Becker A."/>
            <person name="Gohl D.M."/>
            <person name="Silverstein K.A.T."/>
            <person name="Koren S."/>
            <person name="Bechman K.B."/>
            <person name="Herman A."/>
            <person name="Abrahante J.E."/>
            <person name="Garbe J."/>
        </authorList>
    </citation>
    <scope>NUCLEOTIDE SEQUENCE</scope>
    <source>
        <strain evidence="1">Duluth1</strain>
        <tissue evidence="1">Whole animal</tissue>
    </source>
</reference>
<evidence type="ECO:0000313" key="1">
    <source>
        <dbReference type="EMBL" id="KAH3880612.1"/>
    </source>
</evidence>
<reference evidence="1" key="1">
    <citation type="journal article" date="2019" name="bioRxiv">
        <title>The Genome of the Zebra Mussel, Dreissena polymorpha: A Resource for Invasive Species Research.</title>
        <authorList>
            <person name="McCartney M.A."/>
            <person name="Auch B."/>
            <person name="Kono T."/>
            <person name="Mallez S."/>
            <person name="Zhang Y."/>
            <person name="Obille A."/>
            <person name="Becker A."/>
            <person name="Abrahante J.E."/>
            <person name="Garbe J."/>
            <person name="Badalamenti J.P."/>
            <person name="Herman A."/>
            <person name="Mangelson H."/>
            <person name="Liachko I."/>
            <person name="Sullivan S."/>
            <person name="Sone E.D."/>
            <person name="Koren S."/>
            <person name="Silverstein K.A.T."/>
            <person name="Beckman K.B."/>
            <person name="Gohl D.M."/>
        </authorList>
    </citation>
    <scope>NUCLEOTIDE SEQUENCE</scope>
    <source>
        <strain evidence="1">Duluth1</strain>
        <tissue evidence="1">Whole animal</tissue>
    </source>
</reference>
<protein>
    <submittedName>
        <fullName evidence="1">Uncharacterized protein</fullName>
    </submittedName>
</protein>
<sequence length="73" mass="8403">MLSVFLAWTPRYHHVIIGDFSTAIPMRARGDHRRRHGVRTTLLACLYRLYCDIGIRTATAKLLRTQHVAIRAS</sequence>
<name>A0A9D4MMZ8_DREPO</name>
<dbReference type="AlphaFoldDB" id="A0A9D4MMZ8"/>
<comment type="caution">
    <text evidence="1">The sequence shown here is derived from an EMBL/GenBank/DDBJ whole genome shotgun (WGS) entry which is preliminary data.</text>
</comment>